<dbReference type="WBParaSite" id="Csp11.Scaffold472.g1659.t1">
    <property type="protein sequence ID" value="Csp11.Scaffold472.g1659.t1"/>
    <property type="gene ID" value="Csp11.Scaffold472.g1659"/>
</dbReference>
<feature type="transmembrane region" description="Helical" evidence="1">
    <location>
        <begin position="43"/>
        <end position="65"/>
    </location>
</feature>
<dbReference type="Pfam" id="PF10326">
    <property type="entry name" value="7TM_GPCR_Str"/>
    <property type="match status" value="1"/>
</dbReference>
<keyword evidence="1" id="KW-0812">Transmembrane</keyword>
<reference evidence="3" key="1">
    <citation type="submission" date="2016-11" db="UniProtKB">
        <authorList>
            <consortium name="WormBaseParasite"/>
        </authorList>
    </citation>
    <scope>IDENTIFICATION</scope>
</reference>
<accession>A0A1I7T208</accession>
<keyword evidence="2" id="KW-1185">Reference proteome</keyword>
<dbReference type="AlphaFoldDB" id="A0A1I7T208"/>
<evidence type="ECO:0000313" key="3">
    <source>
        <dbReference type="WBParaSite" id="Csp11.Scaffold472.g1659.t1"/>
    </source>
</evidence>
<evidence type="ECO:0000256" key="1">
    <source>
        <dbReference type="SAM" id="Phobius"/>
    </source>
</evidence>
<keyword evidence="1" id="KW-1133">Transmembrane helix</keyword>
<name>A0A1I7T208_9PELO</name>
<dbReference type="PANTHER" id="PTHR46178">
    <property type="entry name" value="SEVEN TM RECEPTOR"/>
    <property type="match status" value="1"/>
</dbReference>
<dbReference type="InterPro" id="IPR019428">
    <property type="entry name" value="7TM_GPCR_serpentine_rcpt_Str"/>
</dbReference>
<feature type="transmembrane region" description="Helical" evidence="1">
    <location>
        <begin position="131"/>
        <end position="151"/>
    </location>
</feature>
<keyword evidence="1" id="KW-0472">Membrane</keyword>
<dbReference type="PANTHER" id="PTHR46178:SF3">
    <property type="entry name" value="SEVEN TM RECEPTOR"/>
    <property type="match status" value="1"/>
</dbReference>
<proteinExistence type="predicted"/>
<protein>
    <submittedName>
        <fullName evidence="3">C4-dicarboxylate ABC transporter permease</fullName>
    </submittedName>
</protein>
<evidence type="ECO:0000313" key="2">
    <source>
        <dbReference type="Proteomes" id="UP000095282"/>
    </source>
</evidence>
<feature type="transmembrane region" description="Helical" evidence="1">
    <location>
        <begin position="85"/>
        <end position="111"/>
    </location>
</feature>
<dbReference type="eggNOG" id="ENOG502RUGU">
    <property type="taxonomic scope" value="Eukaryota"/>
</dbReference>
<organism evidence="2 3">
    <name type="scientific">Caenorhabditis tropicalis</name>
    <dbReference type="NCBI Taxonomy" id="1561998"/>
    <lineage>
        <taxon>Eukaryota</taxon>
        <taxon>Metazoa</taxon>
        <taxon>Ecdysozoa</taxon>
        <taxon>Nematoda</taxon>
        <taxon>Chromadorea</taxon>
        <taxon>Rhabditida</taxon>
        <taxon>Rhabditina</taxon>
        <taxon>Rhabditomorpha</taxon>
        <taxon>Rhabditoidea</taxon>
        <taxon>Rhabditidae</taxon>
        <taxon>Peloderinae</taxon>
        <taxon>Caenorhabditis</taxon>
    </lineage>
</organism>
<feature type="transmembrane region" description="Helical" evidence="1">
    <location>
        <begin position="12"/>
        <end position="31"/>
    </location>
</feature>
<dbReference type="Proteomes" id="UP000095282">
    <property type="component" value="Unplaced"/>
</dbReference>
<sequence length="163" mass="18706">MIQYKLSNISTKIGFCASFLVNTFFIYLTLFHIKNVTGTYKHLVVFFAITGILFSGIEIFAKPFAHNYDNSMIYYSLSESDAPEWVTQLMLALWAGFYSLIVSALATQFIFRYLCLLGSDVVKNIDWMQNLMWILYPMIPAIVYGALLYALSMPDAYSDDYVK</sequence>